<keyword evidence="2" id="KW-1185">Reference proteome</keyword>
<sequence length="116" mass="12376">MVNVSGEIAFAGQPAQVSVPSDAKAHYFVLDVRKVGPNLIQMSSRREGPSGVSFAKREIDCAKGQARYISEGDTIEELARLNPVSKMGPLIEGSISTVMSRAGCRIAGVELRGVEQ</sequence>
<dbReference type="OrthoDB" id="5465114at2"/>
<dbReference type="Proteomes" id="UP000289708">
    <property type="component" value="Unassembled WGS sequence"/>
</dbReference>
<evidence type="ECO:0000313" key="1">
    <source>
        <dbReference type="EMBL" id="RXF71464.1"/>
    </source>
</evidence>
<organism evidence="1 2">
    <name type="scientific">Hansschlegelia zhihuaiae</name>
    <dbReference type="NCBI Taxonomy" id="405005"/>
    <lineage>
        <taxon>Bacteria</taxon>
        <taxon>Pseudomonadati</taxon>
        <taxon>Pseudomonadota</taxon>
        <taxon>Alphaproteobacteria</taxon>
        <taxon>Hyphomicrobiales</taxon>
        <taxon>Methylopilaceae</taxon>
        <taxon>Hansschlegelia</taxon>
    </lineage>
</organism>
<name>A0A4Q0ME19_9HYPH</name>
<gene>
    <name evidence="1" type="ORF">EK403_15450</name>
</gene>
<proteinExistence type="predicted"/>
<comment type="caution">
    <text evidence="1">The sequence shown here is derived from an EMBL/GenBank/DDBJ whole genome shotgun (WGS) entry which is preliminary data.</text>
</comment>
<accession>A0A4Q0ME19</accession>
<evidence type="ECO:0000313" key="2">
    <source>
        <dbReference type="Proteomes" id="UP000289708"/>
    </source>
</evidence>
<protein>
    <submittedName>
        <fullName evidence="1">Uncharacterized protein</fullName>
    </submittedName>
</protein>
<dbReference type="EMBL" id="RYFI01000015">
    <property type="protein sequence ID" value="RXF71464.1"/>
    <property type="molecule type" value="Genomic_DNA"/>
</dbReference>
<reference evidence="1 2" key="1">
    <citation type="submission" date="2018-12" db="EMBL/GenBank/DDBJ databases">
        <title>bacterium Hansschlegelia zhihuaiae S113.</title>
        <authorList>
            <person name="He J."/>
        </authorList>
    </citation>
    <scope>NUCLEOTIDE SEQUENCE [LARGE SCALE GENOMIC DNA]</scope>
    <source>
        <strain evidence="1 2">S 113</strain>
    </source>
</reference>
<dbReference type="RefSeq" id="WP_128778360.1">
    <property type="nucleotide sequence ID" value="NZ_RYFI01000015.1"/>
</dbReference>
<dbReference type="AlphaFoldDB" id="A0A4Q0ME19"/>